<dbReference type="GO" id="GO:0045048">
    <property type="term" value="P:protein insertion into ER membrane"/>
    <property type="evidence" value="ECO:0007669"/>
    <property type="project" value="InterPro"/>
</dbReference>
<keyword evidence="4 6" id="KW-0472">Membrane</keyword>
<dbReference type="EMBL" id="PJQM01000035">
    <property type="protein sequence ID" value="RCI07095.1"/>
    <property type="molecule type" value="Genomic_DNA"/>
</dbReference>
<name>A0A367KY29_RHIST</name>
<keyword evidence="3 6" id="KW-1133">Transmembrane helix</keyword>
<gene>
    <name evidence="7" type="ORF">CU098_013848</name>
</gene>
<dbReference type="InterPro" id="IPR005351">
    <property type="entry name" value="ASTER"/>
</dbReference>
<dbReference type="Pfam" id="PF03669">
    <property type="entry name" value="ASTER"/>
    <property type="match status" value="1"/>
</dbReference>
<evidence type="ECO:0000256" key="1">
    <source>
        <dbReference type="ARBA" id="ARBA00004370"/>
    </source>
</evidence>
<keyword evidence="8" id="KW-1185">Reference proteome</keyword>
<feature type="compositionally biased region" description="Basic and acidic residues" evidence="5">
    <location>
        <begin position="1"/>
        <end position="12"/>
    </location>
</feature>
<evidence type="ECO:0000256" key="6">
    <source>
        <dbReference type="SAM" id="Phobius"/>
    </source>
</evidence>
<evidence type="ECO:0000256" key="3">
    <source>
        <dbReference type="ARBA" id="ARBA00022989"/>
    </source>
</evidence>
<accession>A0A367KY29</accession>
<comment type="subcellular location">
    <subcellularLocation>
        <location evidence="1">Membrane</location>
    </subcellularLocation>
</comment>
<dbReference type="OrthoDB" id="284718at2759"/>
<evidence type="ECO:0000256" key="2">
    <source>
        <dbReference type="ARBA" id="ARBA00022692"/>
    </source>
</evidence>
<reference evidence="7 8" key="1">
    <citation type="journal article" date="2018" name="G3 (Bethesda)">
        <title>Phylogenetic and Phylogenomic Definition of Rhizopus Species.</title>
        <authorList>
            <person name="Gryganskyi A.P."/>
            <person name="Golan J."/>
            <person name="Dolatabadi S."/>
            <person name="Mondo S."/>
            <person name="Robb S."/>
            <person name="Idnurm A."/>
            <person name="Muszewska A."/>
            <person name="Steczkiewicz K."/>
            <person name="Masonjones S."/>
            <person name="Liao H.L."/>
            <person name="Gajdeczka M.T."/>
            <person name="Anike F."/>
            <person name="Vuek A."/>
            <person name="Anishchenko I.M."/>
            <person name="Voigt K."/>
            <person name="de Hoog G.S."/>
            <person name="Smith M.E."/>
            <person name="Heitman J."/>
            <person name="Vilgalys R."/>
            <person name="Stajich J.E."/>
        </authorList>
    </citation>
    <scope>NUCLEOTIDE SEQUENCE [LARGE SCALE GENOMIC DNA]</scope>
    <source>
        <strain evidence="7 8">LSU 92-RS-03</strain>
    </source>
</reference>
<protein>
    <submittedName>
        <fullName evidence="7">Uncharacterized protein</fullName>
    </submittedName>
</protein>
<sequence>MSSNKSDPRRPENVVPFHLPRRDEEEEDWSQMLASLIAMGAIFTRNRYKIIPWIAAYFGLVATLNTRKSLKPKDSFASNGAMLAAVSIFTYYMNLFLSHKKSMDAVASGEIVIID</sequence>
<dbReference type="GO" id="GO:0005789">
    <property type="term" value="C:endoplasmic reticulum membrane"/>
    <property type="evidence" value="ECO:0007669"/>
    <property type="project" value="InterPro"/>
</dbReference>
<evidence type="ECO:0000256" key="4">
    <source>
        <dbReference type="ARBA" id="ARBA00023136"/>
    </source>
</evidence>
<evidence type="ECO:0000313" key="8">
    <source>
        <dbReference type="Proteomes" id="UP000253551"/>
    </source>
</evidence>
<dbReference type="Proteomes" id="UP000253551">
    <property type="component" value="Unassembled WGS sequence"/>
</dbReference>
<dbReference type="STRING" id="4846.A0A367KY29"/>
<dbReference type="AlphaFoldDB" id="A0A367KY29"/>
<evidence type="ECO:0000256" key="5">
    <source>
        <dbReference type="SAM" id="MobiDB-lite"/>
    </source>
</evidence>
<feature type="transmembrane region" description="Helical" evidence="6">
    <location>
        <begin position="76"/>
        <end position="93"/>
    </location>
</feature>
<proteinExistence type="predicted"/>
<dbReference type="GO" id="GO:0044183">
    <property type="term" value="F:protein folding chaperone"/>
    <property type="evidence" value="ECO:0007669"/>
    <property type="project" value="InterPro"/>
</dbReference>
<evidence type="ECO:0000313" key="7">
    <source>
        <dbReference type="EMBL" id="RCI07095.1"/>
    </source>
</evidence>
<feature type="transmembrane region" description="Helical" evidence="6">
    <location>
        <begin position="48"/>
        <end position="64"/>
    </location>
</feature>
<organism evidence="7 8">
    <name type="scientific">Rhizopus stolonifer</name>
    <name type="common">Rhizopus nigricans</name>
    <dbReference type="NCBI Taxonomy" id="4846"/>
    <lineage>
        <taxon>Eukaryota</taxon>
        <taxon>Fungi</taxon>
        <taxon>Fungi incertae sedis</taxon>
        <taxon>Mucoromycota</taxon>
        <taxon>Mucoromycotina</taxon>
        <taxon>Mucoromycetes</taxon>
        <taxon>Mucorales</taxon>
        <taxon>Mucorineae</taxon>
        <taxon>Rhizopodaceae</taxon>
        <taxon>Rhizopus</taxon>
    </lineage>
</organism>
<keyword evidence="2 6" id="KW-0812">Transmembrane</keyword>
<comment type="caution">
    <text evidence="7">The sequence shown here is derived from an EMBL/GenBank/DDBJ whole genome shotgun (WGS) entry which is preliminary data.</text>
</comment>
<feature type="region of interest" description="Disordered" evidence="5">
    <location>
        <begin position="1"/>
        <end position="20"/>
    </location>
</feature>